<evidence type="ECO:0000313" key="1">
    <source>
        <dbReference type="EMBL" id="MBU3844010.1"/>
    </source>
</evidence>
<reference evidence="1" key="1">
    <citation type="journal article" date="2021" name="PeerJ">
        <title>Extensive microbial diversity within the chicken gut microbiome revealed by metagenomics and culture.</title>
        <authorList>
            <person name="Gilroy R."/>
            <person name="Ravi A."/>
            <person name="Getino M."/>
            <person name="Pursley I."/>
            <person name="Horton D.L."/>
            <person name="Alikhan N.F."/>
            <person name="Baker D."/>
            <person name="Gharbi K."/>
            <person name="Hall N."/>
            <person name="Watson M."/>
            <person name="Adriaenssens E.M."/>
            <person name="Foster-Nyarko E."/>
            <person name="Jarju S."/>
            <person name="Secka A."/>
            <person name="Antonio M."/>
            <person name="Oren A."/>
            <person name="Chaudhuri R.R."/>
            <person name="La Ragione R."/>
            <person name="Hildebrand F."/>
            <person name="Pallen M.J."/>
        </authorList>
    </citation>
    <scope>NUCLEOTIDE SEQUENCE</scope>
    <source>
        <strain evidence="1">378</strain>
    </source>
</reference>
<proteinExistence type="predicted"/>
<dbReference type="EMBL" id="JAHLFE010000073">
    <property type="protein sequence ID" value="MBU3844010.1"/>
    <property type="molecule type" value="Genomic_DNA"/>
</dbReference>
<sequence>MTSSKVNGAQTKRGLGSPVPFILGVYLPARSQYSVIDVITHFVVLPP</sequence>
<organism evidence="1 2">
    <name type="scientific">Candidatus Anaerobiospirillum pullicola</name>
    <dbReference type="NCBI Taxonomy" id="2838451"/>
    <lineage>
        <taxon>Bacteria</taxon>
        <taxon>Pseudomonadati</taxon>
        <taxon>Pseudomonadota</taxon>
        <taxon>Gammaproteobacteria</taxon>
        <taxon>Aeromonadales</taxon>
        <taxon>Succinivibrionaceae</taxon>
        <taxon>Anaerobiospirillum</taxon>
    </lineage>
</organism>
<reference evidence="1" key="2">
    <citation type="submission" date="2021-04" db="EMBL/GenBank/DDBJ databases">
        <authorList>
            <person name="Gilroy R."/>
        </authorList>
    </citation>
    <scope>NUCLEOTIDE SEQUENCE</scope>
    <source>
        <strain evidence="1">378</strain>
    </source>
</reference>
<evidence type="ECO:0000313" key="2">
    <source>
        <dbReference type="Proteomes" id="UP000733611"/>
    </source>
</evidence>
<gene>
    <name evidence="1" type="ORF">H9847_03950</name>
</gene>
<accession>A0A948TFP9</accession>
<dbReference type="AlphaFoldDB" id="A0A948TFP9"/>
<name>A0A948TFP9_9GAMM</name>
<dbReference type="Proteomes" id="UP000733611">
    <property type="component" value="Unassembled WGS sequence"/>
</dbReference>
<comment type="caution">
    <text evidence="1">The sequence shown here is derived from an EMBL/GenBank/DDBJ whole genome shotgun (WGS) entry which is preliminary data.</text>
</comment>
<protein>
    <submittedName>
        <fullName evidence="1">Uncharacterized protein</fullName>
    </submittedName>
</protein>